<evidence type="ECO:0000256" key="4">
    <source>
        <dbReference type="ARBA" id="ARBA00023136"/>
    </source>
</evidence>
<evidence type="ECO:0000259" key="6">
    <source>
        <dbReference type="Pfam" id="PF07291"/>
    </source>
</evidence>
<feature type="domain" description="Methylamine utilisation protein MauE" evidence="6">
    <location>
        <begin position="1"/>
        <end position="136"/>
    </location>
</feature>
<dbReference type="EMBL" id="BKCF01000001">
    <property type="protein sequence ID" value="GEQ85700.1"/>
    <property type="molecule type" value="Genomic_DNA"/>
</dbReference>
<dbReference type="Pfam" id="PF07291">
    <property type="entry name" value="MauE"/>
    <property type="match status" value="1"/>
</dbReference>
<dbReference type="GO" id="GO:0030416">
    <property type="term" value="P:methylamine metabolic process"/>
    <property type="evidence" value="ECO:0007669"/>
    <property type="project" value="InterPro"/>
</dbReference>
<evidence type="ECO:0000256" key="1">
    <source>
        <dbReference type="ARBA" id="ARBA00004141"/>
    </source>
</evidence>
<dbReference type="Proteomes" id="UP000326994">
    <property type="component" value="Unassembled WGS sequence"/>
</dbReference>
<feature type="transmembrane region" description="Helical" evidence="5">
    <location>
        <begin position="148"/>
        <end position="169"/>
    </location>
</feature>
<keyword evidence="3 5" id="KW-1133">Transmembrane helix</keyword>
<accession>A0A5J4FUV6</accession>
<dbReference type="NCBIfam" id="NF045576">
    <property type="entry name" value="BT_3928_fam"/>
    <property type="match status" value="1"/>
</dbReference>
<sequence length="555" mass="62962">MKVLIGFARIFVGVLFIISGLIKLNDPVGFSFKLGDYFAPEVLNLEFLVPFALLIAIVVVIFEVLLGVMLIVGYAKKFTLWSLLILIVGFTFLTFYSAYFNKVTDCGCFGDALKLTPWQSFYKDIVLLVLILILFAGRKHIQPFFTKFTRSIIVFIAFVLCMWLGYHVLSHLPVVDFRAYKVGANIKEGMETPPDALPPLIQYNWEYDINGKSEIISNTTGQDPQPAGGTMVGVTTEFLREPYEPPVHDFSMEREGEDYTETFLAEENLIAVIAYNLDNTEKDGFLPIRKITNEAIKNGYKVIGLSASSQEETEKLVELYGLNFKFYFCDMTTLKTIVRSNPGIVSLEKGTIVQKLHFNDAADLRLKQLDGAIPNLDFDLKKRLDSIAILDQKYRKLMQHEGANLDSLWKMQEVIDASNIQFVEKYFDTKGYPGKSVVGEPSNNAAWYVLQHNPDRIPEYLPMIKKAGEAGEISFRLVAMMEDRYLMGEEKPQIYGTQGGTLPDGTNYIWPIENPETVNERRVKAGYTQTIEAYAKLLFGEDFEYKALTIDEIKK</sequence>
<reference evidence="7 8" key="1">
    <citation type="submission" date="2019-08" db="EMBL/GenBank/DDBJ databases">
        <title>Ulvibacter marinistellae sp. nov., isolated from a starfish, Patiria pectinifera.</title>
        <authorList>
            <person name="Kawano K."/>
            <person name="Ushijima N."/>
            <person name="Kihara M."/>
            <person name="Itoh H."/>
        </authorList>
    </citation>
    <scope>NUCLEOTIDE SEQUENCE [LARGE SCALE GENOMIC DNA]</scope>
    <source>
        <strain evidence="7 8">KK4</strain>
    </source>
</reference>
<keyword evidence="2 5" id="KW-0812">Transmembrane</keyword>
<comment type="caution">
    <text evidence="7">The sequence shown here is derived from an EMBL/GenBank/DDBJ whole genome shotgun (WGS) entry which is preliminary data.</text>
</comment>
<protein>
    <recommendedName>
        <fullName evidence="6">Methylamine utilisation protein MauE domain-containing protein</fullName>
    </recommendedName>
</protein>
<comment type="subcellular location">
    <subcellularLocation>
        <location evidence="1">Membrane</location>
        <topology evidence="1">Multi-pass membrane protein</topology>
    </subcellularLocation>
</comment>
<dbReference type="GO" id="GO:0016020">
    <property type="term" value="C:membrane"/>
    <property type="evidence" value="ECO:0007669"/>
    <property type="project" value="UniProtKB-SubCell"/>
</dbReference>
<evidence type="ECO:0000313" key="8">
    <source>
        <dbReference type="Proteomes" id="UP000326994"/>
    </source>
</evidence>
<name>A0A5J4FUV6_9FLAO</name>
<dbReference type="OrthoDB" id="648842at2"/>
<evidence type="ECO:0000256" key="3">
    <source>
        <dbReference type="ARBA" id="ARBA00022989"/>
    </source>
</evidence>
<dbReference type="InterPro" id="IPR046732">
    <property type="entry name" value="DUF6624"/>
</dbReference>
<evidence type="ECO:0000256" key="2">
    <source>
        <dbReference type="ARBA" id="ARBA00022692"/>
    </source>
</evidence>
<dbReference type="InterPro" id="IPR009908">
    <property type="entry name" value="Methylamine_util_MauE"/>
</dbReference>
<dbReference type="RefSeq" id="WP_151893603.1">
    <property type="nucleotide sequence ID" value="NZ_BKCF01000001.1"/>
</dbReference>
<gene>
    <name evidence="7" type="ORF">ULMS_12080</name>
</gene>
<feature type="transmembrane region" description="Helical" evidence="5">
    <location>
        <begin position="47"/>
        <end position="71"/>
    </location>
</feature>
<feature type="transmembrane region" description="Helical" evidence="5">
    <location>
        <begin position="7"/>
        <end position="24"/>
    </location>
</feature>
<organism evidence="7 8">
    <name type="scientific">Patiriisocius marinistellae</name>
    <dbReference type="NCBI Taxonomy" id="2494560"/>
    <lineage>
        <taxon>Bacteria</taxon>
        <taxon>Pseudomonadati</taxon>
        <taxon>Bacteroidota</taxon>
        <taxon>Flavobacteriia</taxon>
        <taxon>Flavobacteriales</taxon>
        <taxon>Flavobacteriaceae</taxon>
        <taxon>Patiriisocius</taxon>
    </lineage>
</organism>
<proteinExistence type="predicted"/>
<keyword evidence="8" id="KW-1185">Reference proteome</keyword>
<keyword evidence="4 5" id="KW-0472">Membrane</keyword>
<evidence type="ECO:0000256" key="5">
    <source>
        <dbReference type="SAM" id="Phobius"/>
    </source>
</evidence>
<feature type="transmembrane region" description="Helical" evidence="5">
    <location>
        <begin position="78"/>
        <end position="100"/>
    </location>
</feature>
<dbReference type="AlphaFoldDB" id="A0A5J4FUV6"/>
<evidence type="ECO:0000313" key="7">
    <source>
        <dbReference type="EMBL" id="GEQ85700.1"/>
    </source>
</evidence>
<dbReference type="Pfam" id="PF20329">
    <property type="entry name" value="DUF6624"/>
    <property type="match status" value="1"/>
</dbReference>
<feature type="transmembrane region" description="Helical" evidence="5">
    <location>
        <begin position="120"/>
        <end position="136"/>
    </location>
</feature>